<proteinExistence type="predicted"/>
<dbReference type="GeneID" id="116950292"/>
<dbReference type="InterPro" id="IPR001680">
    <property type="entry name" value="WD40_rpt"/>
</dbReference>
<evidence type="ECO:0000256" key="4">
    <source>
        <dbReference type="ARBA" id="ARBA00022786"/>
    </source>
</evidence>
<dbReference type="SMART" id="SM00969">
    <property type="entry name" value="SOCS_box"/>
    <property type="match status" value="1"/>
</dbReference>
<dbReference type="InterPro" id="IPR020472">
    <property type="entry name" value="WD40_PAC1"/>
</dbReference>
<keyword evidence="7" id="KW-1185">Reference proteome</keyword>
<dbReference type="InterPro" id="IPR019775">
    <property type="entry name" value="WD40_repeat_CS"/>
</dbReference>
<dbReference type="Proteomes" id="UP001318040">
    <property type="component" value="Chromosome 38"/>
</dbReference>
<dbReference type="PROSITE" id="PS50225">
    <property type="entry name" value="SOCS"/>
    <property type="match status" value="1"/>
</dbReference>
<evidence type="ECO:0000256" key="2">
    <source>
        <dbReference type="ARBA" id="ARBA00022574"/>
    </source>
</evidence>
<evidence type="ECO:0000256" key="5">
    <source>
        <dbReference type="PROSITE-ProRule" id="PRU00221"/>
    </source>
</evidence>
<evidence type="ECO:0000256" key="3">
    <source>
        <dbReference type="ARBA" id="ARBA00022737"/>
    </source>
</evidence>
<dbReference type="Gene3D" id="1.10.750.20">
    <property type="entry name" value="SOCS box"/>
    <property type="match status" value="1"/>
</dbReference>
<dbReference type="PROSITE" id="PS50082">
    <property type="entry name" value="WD_REPEATS_2"/>
    <property type="match status" value="3"/>
</dbReference>
<dbReference type="PROSITE" id="PS50294">
    <property type="entry name" value="WD_REPEATS_REGION"/>
    <property type="match status" value="2"/>
</dbReference>
<evidence type="ECO:0000313" key="7">
    <source>
        <dbReference type="Proteomes" id="UP001318040"/>
    </source>
</evidence>
<dbReference type="InterPro" id="IPR036322">
    <property type="entry name" value="WD40_repeat_dom_sf"/>
</dbReference>
<dbReference type="PANTHER" id="PTHR15622">
    <property type="entry name" value="WD40 REPEAT PROTEIN"/>
    <property type="match status" value="1"/>
</dbReference>
<reference evidence="8" key="1">
    <citation type="submission" date="2025-08" db="UniProtKB">
        <authorList>
            <consortium name="RefSeq"/>
        </authorList>
    </citation>
    <scope>IDENTIFICATION</scope>
    <source>
        <tissue evidence="8">Sperm</tissue>
    </source>
</reference>
<accession>A0AAJ7TVQ9</accession>
<protein>
    <submittedName>
        <fullName evidence="8">WD repeat and SOCS box-containing protein 1-like</fullName>
    </submittedName>
</protein>
<dbReference type="InterPro" id="IPR051983">
    <property type="entry name" value="WSB_SOCS-box_domain"/>
</dbReference>
<evidence type="ECO:0000259" key="6">
    <source>
        <dbReference type="PROSITE" id="PS50225"/>
    </source>
</evidence>
<dbReference type="InterPro" id="IPR015943">
    <property type="entry name" value="WD40/YVTN_repeat-like_dom_sf"/>
</dbReference>
<dbReference type="SUPFAM" id="SSF50978">
    <property type="entry name" value="WD40 repeat-like"/>
    <property type="match status" value="1"/>
</dbReference>
<dbReference type="SUPFAM" id="SSF158235">
    <property type="entry name" value="SOCS box-like"/>
    <property type="match status" value="1"/>
</dbReference>
<keyword evidence="4" id="KW-0833">Ubl conjugation pathway</keyword>
<dbReference type="PANTHER" id="PTHR15622:SF2">
    <property type="entry name" value="U4_U6 SMALL NUCLEAR RIBONUCLEOPROTEIN PRP4"/>
    <property type="match status" value="1"/>
</dbReference>
<dbReference type="InterPro" id="IPR001496">
    <property type="entry name" value="SOCS_box"/>
</dbReference>
<dbReference type="GO" id="GO:0000209">
    <property type="term" value="P:protein polyubiquitination"/>
    <property type="evidence" value="ECO:0007669"/>
    <property type="project" value="TreeGrafter"/>
</dbReference>
<comment type="pathway">
    <text evidence="1">Protein modification; protein ubiquitination.</text>
</comment>
<dbReference type="CDD" id="cd00200">
    <property type="entry name" value="WD40"/>
    <property type="match status" value="1"/>
</dbReference>
<dbReference type="SMART" id="SM00320">
    <property type="entry name" value="WD40"/>
    <property type="match status" value="7"/>
</dbReference>
<feature type="repeat" description="WD" evidence="5">
    <location>
        <begin position="249"/>
        <end position="290"/>
    </location>
</feature>
<feature type="domain" description="SOCS box" evidence="6">
    <location>
        <begin position="384"/>
        <end position="423"/>
    </location>
</feature>
<dbReference type="PROSITE" id="PS00678">
    <property type="entry name" value="WD_REPEATS_1"/>
    <property type="match status" value="1"/>
</dbReference>
<dbReference type="AlphaFoldDB" id="A0AAJ7TVQ9"/>
<gene>
    <name evidence="8" type="primary">LOC116950292</name>
</gene>
<dbReference type="RefSeq" id="XP_032823891.1">
    <property type="nucleotide sequence ID" value="XM_032968000.1"/>
</dbReference>
<evidence type="ECO:0000256" key="1">
    <source>
        <dbReference type="ARBA" id="ARBA00004906"/>
    </source>
</evidence>
<dbReference type="InterPro" id="IPR036036">
    <property type="entry name" value="SOCS_box-like_dom_sf"/>
</dbReference>
<organism evidence="7 8">
    <name type="scientific">Petromyzon marinus</name>
    <name type="common">Sea lamprey</name>
    <dbReference type="NCBI Taxonomy" id="7757"/>
    <lineage>
        <taxon>Eukaryota</taxon>
        <taxon>Metazoa</taxon>
        <taxon>Chordata</taxon>
        <taxon>Craniata</taxon>
        <taxon>Vertebrata</taxon>
        <taxon>Cyclostomata</taxon>
        <taxon>Hyperoartia</taxon>
        <taxon>Petromyzontiformes</taxon>
        <taxon>Petromyzontidae</taxon>
        <taxon>Petromyzon</taxon>
    </lineage>
</organism>
<evidence type="ECO:0000313" key="8">
    <source>
        <dbReference type="RefSeq" id="XP_032823891.1"/>
    </source>
</evidence>
<name>A0AAJ7TVQ9_PETMA</name>
<dbReference type="GO" id="GO:0035556">
    <property type="term" value="P:intracellular signal transduction"/>
    <property type="evidence" value="ECO:0007669"/>
    <property type="project" value="InterPro"/>
</dbReference>
<dbReference type="PRINTS" id="PR00320">
    <property type="entry name" value="GPROTEINBRPT"/>
</dbReference>
<feature type="repeat" description="WD" evidence="5">
    <location>
        <begin position="163"/>
        <end position="205"/>
    </location>
</feature>
<dbReference type="KEGG" id="pmrn:116950292"/>
<feature type="repeat" description="WD" evidence="5">
    <location>
        <begin position="207"/>
        <end position="248"/>
    </location>
</feature>
<dbReference type="Pfam" id="PF00400">
    <property type="entry name" value="WD40"/>
    <property type="match status" value="5"/>
</dbReference>
<dbReference type="Gene3D" id="2.130.10.10">
    <property type="entry name" value="YVTN repeat-like/Quinoprotein amine dehydrogenase"/>
    <property type="match status" value="3"/>
</dbReference>
<keyword evidence="3" id="KW-0677">Repeat</keyword>
<sequence length="423" mass="45493">MASFPHAVNEDAIAPSYLVSELRPPSGPPRGLKSGCEVRAVAWSPDGTFVAWAQGPRGTVRLLPWSPRLNNLPSGSGEVIADGDGAVVEGGDGNDVGGRTIECGETVWSLALGSPLPGKTSRCINIEFHRFRFDDDALVLATGLASGRIKIWDVFTGKFLLYLMDHTAIVQDLTFAPDGSLMLVSASRDKTLRVWDLKDDGNMVKVLKGHHKWVNASAFSLDASMLCSVGAGKSVLLWEMEHFTLLRRLEGHLNDVVACEFSPDGALLATASHDTRCILWDPYTGTAVASFGHLFPAPSPIFAGGANYHWVRAVAFSRDGLHVASLADDGLLRFWHVGDDSAPVAVANVPNGQCCAFSPNGHVLLAGRQDGGVGVWAAPRDVGPLQHLCRMSLRRVSSTQQVDAMADTLPGKMHRYLTYRSSE</sequence>
<keyword evidence="2 5" id="KW-0853">WD repeat</keyword>
<dbReference type="SMART" id="SM00253">
    <property type="entry name" value="SOCS"/>
    <property type="match status" value="1"/>
</dbReference>